<dbReference type="PROSITE" id="PS00379">
    <property type="entry name" value="CDP_ALCOHOL_P_TRANSF"/>
    <property type="match status" value="1"/>
</dbReference>
<dbReference type="RefSeq" id="WP_189538898.1">
    <property type="nucleotide sequence ID" value="NZ_BMZD01000001.1"/>
</dbReference>
<protein>
    <recommendedName>
        <fullName evidence="6">CDP-alcohol phosphatidyltransferase family protein</fullName>
    </recommendedName>
</protein>
<evidence type="ECO:0000256" key="3">
    <source>
        <dbReference type="SAM" id="Phobius"/>
    </source>
</evidence>
<comment type="similarity">
    <text evidence="2">Belongs to the CDP-alcohol phosphatidyltransferase class-I family.</text>
</comment>
<dbReference type="GO" id="GO:0016020">
    <property type="term" value="C:membrane"/>
    <property type="evidence" value="ECO:0007669"/>
    <property type="project" value="InterPro"/>
</dbReference>
<sequence length="336" mass="34860">MFADAPVAHQLVAGLPLAARAVRTAAEGGYSHIVITAPAPWQPGAELQAEVARLAAGAVVEFMDEAQALAAHPAAHALPGMALAGGTLPAPAAPAGIASLRTAGESLAELERRIVRQTAKAGDGIISRHINRPISQSISRRLLRLAWIRPVHATWGTALLAVAMLAALLLGTRGGLIAGALLFQAASIFDGVDGEIARATFRSSPQGARLDSLIDAATNFACIGGVAWNLQLQGITDAALAGAAGLAMLVTGLTVIGLRSRHGKEGLTFNAVKVHFSQRRSRVMEWLTWLTMRDFFAFAGAVLIVAGLASFALYAFAIVAAGWLVVVIAVMARHSA</sequence>
<keyword evidence="3" id="KW-0812">Transmembrane</keyword>
<keyword evidence="1 2" id="KW-0808">Transferase</keyword>
<organism evidence="4 5">
    <name type="scientific">Novosphingobium arvoryzae</name>
    <dbReference type="NCBI Taxonomy" id="1256514"/>
    <lineage>
        <taxon>Bacteria</taxon>
        <taxon>Pseudomonadati</taxon>
        <taxon>Pseudomonadota</taxon>
        <taxon>Alphaproteobacteria</taxon>
        <taxon>Sphingomonadales</taxon>
        <taxon>Sphingomonadaceae</taxon>
        <taxon>Novosphingobium</taxon>
    </lineage>
</organism>
<dbReference type="Proteomes" id="UP000634139">
    <property type="component" value="Unassembled WGS sequence"/>
</dbReference>
<feature type="transmembrane region" description="Helical" evidence="3">
    <location>
        <begin position="146"/>
        <end position="169"/>
    </location>
</feature>
<comment type="caution">
    <text evidence="4">The sequence shown here is derived from an EMBL/GenBank/DDBJ whole genome shotgun (WGS) entry which is preliminary data.</text>
</comment>
<dbReference type="EMBL" id="BMZD01000001">
    <property type="protein sequence ID" value="GGZ89639.1"/>
    <property type="molecule type" value="Genomic_DNA"/>
</dbReference>
<dbReference type="InterPro" id="IPR048254">
    <property type="entry name" value="CDP_ALCOHOL_P_TRANSF_CS"/>
</dbReference>
<dbReference type="Gene3D" id="1.20.120.1760">
    <property type="match status" value="1"/>
</dbReference>
<proteinExistence type="inferred from homology"/>
<keyword evidence="5" id="KW-1185">Reference proteome</keyword>
<evidence type="ECO:0008006" key="6">
    <source>
        <dbReference type="Google" id="ProtNLM"/>
    </source>
</evidence>
<feature type="transmembrane region" description="Helical" evidence="3">
    <location>
        <begin position="311"/>
        <end position="332"/>
    </location>
</feature>
<gene>
    <name evidence="4" type="ORF">GCM10011617_06040</name>
</gene>
<dbReference type="InterPro" id="IPR000462">
    <property type="entry name" value="CDP-OH_P_trans"/>
</dbReference>
<evidence type="ECO:0000313" key="4">
    <source>
        <dbReference type="EMBL" id="GGZ89639.1"/>
    </source>
</evidence>
<dbReference type="Pfam" id="PF01066">
    <property type="entry name" value="CDP-OH_P_transf"/>
    <property type="match status" value="1"/>
</dbReference>
<evidence type="ECO:0000256" key="2">
    <source>
        <dbReference type="RuleBase" id="RU003750"/>
    </source>
</evidence>
<reference evidence="4" key="1">
    <citation type="journal article" date="2014" name="Int. J. Syst. Evol. Microbiol.">
        <title>Complete genome sequence of Corynebacterium casei LMG S-19264T (=DSM 44701T), isolated from a smear-ripened cheese.</title>
        <authorList>
            <consortium name="US DOE Joint Genome Institute (JGI-PGF)"/>
            <person name="Walter F."/>
            <person name="Albersmeier A."/>
            <person name="Kalinowski J."/>
            <person name="Ruckert C."/>
        </authorList>
    </citation>
    <scope>NUCLEOTIDE SEQUENCE</scope>
    <source>
        <strain evidence="4">KCTC 32422</strain>
    </source>
</reference>
<dbReference type="GO" id="GO:0008654">
    <property type="term" value="P:phospholipid biosynthetic process"/>
    <property type="evidence" value="ECO:0007669"/>
    <property type="project" value="InterPro"/>
</dbReference>
<name>A0A918VCQ4_9SPHN</name>
<reference evidence="4" key="2">
    <citation type="submission" date="2020-09" db="EMBL/GenBank/DDBJ databases">
        <authorList>
            <person name="Sun Q."/>
            <person name="Kim S."/>
        </authorList>
    </citation>
    <scope>NUCLEOTIDE SEQUENCE</scope>
    <source>
        <strain evidence="4">KCTC 32422</strain>
    </source>
</reference>
<keyword evidence="3" id="KW-1133">Transmembrane helix</keyword>
<evidence type="ECO:0000313" key="5">
    <source>
        <dbReference type="Proteomes" id="UP000634139"/>
    </source>
</evidence>
<dbReference type="AlphaFoldDB" id="A0A918VCQ4"/>
<dbReference type="InterPro" id="IPR043130">
    <property type="entry name" value="CDP-OH_PTrfase_TM_dom"/>
</dbReference>
<evidence type="ECO:0000256" key="1">
    <source>
        <dbReference type="ARBA" id="ARBA00022679"/>
    </source>
</evidence>
<dbReference type="GO" id="GO:0016780">
    <property type="term" value="F:phosphotransferase activity, for other substituted phosphate groups"/>
    <property type="evidence" value="ECO:0007669"/>
    <property type="project" value="InterPro"/>
</dbReference>
<feature type="transmembrane region" description="Helical" evidence="3">
    <location>
        <begin position="238"/>
        <end position="258"/>
    </location>
</feature>
<keyword evidence="3" id="KW-0472">Membrane</keyword>
<feature type="transmembrane region" description="Helical" evidence="3">
    <location>
        <begin position="286"/>
        <end position="305"/>
    </location>
</feature>
<accession>A0A918VCQ4</accession>